<protein>
    <submittedName>
        <fullName evidence="6">ATP-grasp domain-containing protein</fullName>
    </submittedName>
</protein>
<reference evidence="7" key="1">
    <citation type="journal article" date="2019" name="Int. J. Syst. Evol. Microbiol.">
        <title>The Global Catalogue of Microorganisms (GCM) 10K type strain sequencing project: providing services to taxonomists for standard genome sequencing and annotation.</title>
        <authorList>
            <consortium name="The Broad Institute Genomics Platform"/>
            <consortium name="The Broad Institute Genome Sequencing Center for Infectious Disease"/>
            <person name="Wu L."/>
            <person name="Ma J."/>
        </authorList>
    </citation>
    <scope>NUCLEOTIDE SEQUENCE [LARGE SCALE GENOMIC DNA]</scope>
    <source>
        <strain evidence="7">KCTC 13528</strain>
    </source>
</reference>
<evidence type="ECO:0000259" key="5">
    <source>
        <dbReference type="PROSITE" id="PS50975"/>
    </source>
</evidence>
<name>A0ABW5ZJV3_9BACL</name>
<dbReference type="Gene3D" id="3.30.470.20">
    <property type="entry name" value="ATP-grasp fold, B domain"/>
    <property type="match status" value="1"/>
</dbReference>
<dbReference type="InterPro" id="IPR052032">
    <property type="entry name" value="ATP-dep_AA_Ligase"/>
</dbReference>
<feature type="domain" description="ATP-grasp" evidence="5">
    <location>
        <begin position="71"/>
        <end position="280"/>
    </location>
</feature>
<organism evidence="6 7">
    <name type="scientific">Jeotgalibacillus terrae</name>
    <dbReference type="NCBI Taxonomy" id="587735"/>
    <lineage>
        <taxon>Bacteria</taxon>
        <taxon>Bacillati</taxon>
        <taxon>Bacillota</taxon>
        <taxon>Bacilli</taxon>
        <taxon>Bacillales</taxon>
        <taxon>Caryophanaceae</taxon>
        <taxon>Jeotgalibacillus</taxon>
    </lineage>
</organism>
<dbReference type="PANTHER" id="PTHR43585">
    <property type="entry name" value="FUMIPYRROLE BIOSYNTHESIS PROTEIN C"/>
    <property type="match status" value="1"/>
</dbReference>
<evidence type="ECO:0000256" key="1">
    <source>
        <dbReference type="ARBA" id="ARBA00022598"/>
    </source>
</evidence>
<dbReference type="PROSITE" id="PS50975">
    <property type="entry name" value="ATP_GRASP"/>
    <property type="match status" value="1"/>
</dbReference>
<evidence type="ECO:0000256" key="4">
    <source>
        <dbReference type="PROSITE-ProRule" id="PRU00409"/>
    </source>
</evidence>
<dbReference type="InterPro" id="IPR011761">
    <property type="entry name" value="ATP-grasp"/>
</dbReference>
<keyword evidence="3 4" id="KW-0067">ATP-binding</keyword>
<evidence type="ECO:0000256" key="2">
    <source>
        <dbReference type="ARBA" id="ARBA00022741"/>
    </source>
</evidence>
<evidence type="ECO:0000256" key="3">
    <source>
        <dbReference type="ARBA" id="ARBA00022840"/>
    </source>
</evidence>
<dbReference type="Pfam" id="PF13535">
    <property type="entry name" value="ATP-grasp_4"/>
    <property type="match status" value="1"/>
</dbReference>
<proteinExistence type="predicted"/>
<keyword evidence="1" id="KW-0436">Ligase</keyword>
<gene>
    <name evidence="6" type="ORF">ACFS5P_12965</name>
</gene>
<dbReference type="SUPFAM" id="SSF56059">
    <property type="entry name" value="Glutathione synthetase ATP-binding domain-like"/>
    <property type="match status" value="1"/>
</dbReference>
<sequence>MLIVDNHIISPFLIQSALKHSIPIYYHNDRRVLSVAPATKLLTNSESCLTILEKNNQDHPFIAASKLVKNKAAFRDLISSVNPEYYFSLVSLQDLLKLNKEDLPFPVVIKPNKGYSSVGVYIVKDKDEWEHAVMSLQADLLLTKDVYSDAVINGEEIIIEQWIDGDEYAVDCYINEDGKPVILNILKRIFSNAHDTSDRIYFTSSAVIEEVKDHVMSYLYGLNDQLQLRNYPFHIEVRLSKNGIIPIELNPLRFAGAGTTDVSHYAFGINGAESYFLDHEPRWETILQQNDPLIYGFFCAEVPLHLDKELIKMIDHEKLKAEFSHLLEYREINAANDRTFAVIFFKTASMSEVKRLLGLDLTSYIHLFPVKELV</sequence>
<keyword evidence="7" id="KW-1185">Reference proteome</keyword>
<dbReference type="Proteomes" id="UP001597561">
    <property type="component" value="Unassembled WGS sequence"/>
</dbReference>
<dbReference type="RefSeq" id="WP_204729805.1">
    <property type="nucleotide sequence ID" value="NZ_JAFBDK010000010.1"/>
</dbReference>
<comment type="caution">
    <text evidence="6">The sequence shown here is derived from an EMBL/GenBank/DDBJ whole genome shotgun (WGS) entry which is preliminary data.</text>
</comment>
<evidence type="ECO:0000313" key="7">
    <source>
        <dbReference type="Proteomes" id="UP001597561"/>
    </source>
</evidence>
<dbReference type="PANTHER" id="PTHR43585:SF2">
    <property type="entry name" value="ATP-GRASP ENZYME FSQD"/>
    <property type="match status" value="1"/>
</dbReference>
<keyword evidence="2 4" id="KW-0547">Nucleotide-binding</keyword>
<dbReference type="EMBL" id="JBHUPG010000023">
    <property type="protein sequence ID" value="MFD2912792.1"/>
    <property type="molecule type" value="Genomic_DNA"/>
</dbReference>
<evidence type="ECO:0000313" key="6">
    <source>
        <dbReference type="EMBL" id="MFD2912792.1"/>
    </source>
</evidence>
<accession>A0ABW5ZJV3</accession>